<name>A0A328AZR4_9CAUL</name>
<keyword evidence="7" id="KW-0732">Signal</keyword>
<proteinExistence type="predicted"/>
<protein>
    <submittedName>
        <fullName evidence="9">Cytochrome c family protein</fullName>
    </submittedName>
</protein>
<evidence type="ECO:0000259" key="8">
    <source>
        <dbReference type="PROSITE" id="PS51007"/>
    </source>
</evidence>
<dbReference type="GO" id="GO:0046872">
    <property type="term" value="F:metal ion binding"/>
    <property type="evidence" value="ECO:0007669"/>
    <property type="project" value="UniProtKB-KW"/>
</dbReference>
<keyword evidence="1" id="KW-0813">Transport</keyword>
<organism evidence="9 10">
    <name type="scientific">Phenylobacterium hankyongense</name>
    <dbReference type="NCBI Taxonomy" id="1813876"/>
    <lineage>
        <taxon>Bacteria</taxon>
        <taxon>Pseudomonadati</taxon>
        <taxon>Pseudomonadota</taxon>
        <taxon>Alphaproteobacteria</taxon>
        <taxon>Caulobacterales</taxon>
        <taxon>Caulobacteraceae</taxon>
        <taxon>Phenylobacterium</taxon>
    </lineage>
</organism>
<evidence type="ECO:0000313" key="9">
    <source>
        <dbReference type="EMBL" id="RAK59775.1"/>
    </source>
</evidence>
<dbReference type="EMBL" id="QFYP01000001">
    <property type="protein sequence ID" value="RAK59775.1"/>
    <property type="molecule type" value="Genomic_DNA"/>
</dbReference>
<dbReference type="RefSeq" id="WP_111457068.1">
    <property type="nucleotide sequence ID" value="NZ_QFYP01000001.1"/>
</dbReference>
<accession>A0A328AZR4</accession>
<evidence type="ECO:0000256" key="4">
    <source>
        <dbReference type="ARBA" id="ARBA00022982"/>
    </source>
</evidence>
<evidence type="ECO:0000256" key="2">
    <source>
        <dbReference type="ARBA" id="ARBA00022617"/>
    </source>
</evidence>
<dbReference type="OrthoDB" id="9805828at2"/>
<dbReference type="AlphaFoldDB" id="A0A328AZR4"/>
<keyword evidence="4" id="KW-0249">Electron transport</keyword>
<keyword evidence="2 6" id="KW-0349">Heme</keyword>
<evidence type="ECO:0000256" key="6">
    <source>
        <dbReference type="PROSITE-ProRule" id="PRU00433"/>
    </source>
</evidence>
<sequence length="116" mass="11851">MVRYAAAAAVLALSLAGPAFAADGGQLFAMQCKMCHQAASTAMAPSLTGVVGRKIASAADFTYSPALKGKAGTWTAANLDAFLKSPAAFAPGTKMPISVPSDENRAAIIDYLKTLK</sequence>
<feature type="domain" description="Cytochrome c" evidence="8">
    <location>
        <begin position="19"/>
        <end position="116"/>
    </location>
</feature>
<reference evidence="10" key="1">
    <citation type="submission" date="2018-05" db="EMBL/GenBank/DDBJ databases">
        <authorList>
            <person name="Li X."/>
        </authorList>
    </citation>
    <scope>NUCLEOTIDE SEQUENCE [LARGE SCALE GENOMIC DNA]</scope>
    <source>
        <strain evidence="10">HKS-05</strain>
    </source>
</reference>
<evidence type="ECO:0000256" key="1">
    <source>
        <dbReference type="ARBA" id="ARBA00022448"/>
    </source>
</evidence>
<dbReference type="PROSITE" id="PS51007">
    <property type="entry name" value="CYTC"/>
    <property type="match status" value="1"/>
</dbReference>
<keyword evidence="5 6" id="KW-0408">Iron</keyword>
<gene>
    <name evidence="9" type="ORF">DJ021_08155</name>
</gene>
<dbReference type="InterPro" id="IPR002327">
    <property type="entry name" value="Cyt_c_1A/1B"/>
</dbReference>
<keyword evidence="3 6" id="KW-0479">Metal-binding</keyword>
<dbReference type="SUPFAM" id="SSF46626">
    <property type="entry name" value="Cytochrome c"/>
    <property type="match status" value="1"/>
</dbReference>
<dbReference type="PRINTS" id="PR00604">
    <property type="entry name" value="CYTCHRMECIAB"/>
</dbReference>
<comment type="caution">
    <text evidence="9">The sequence shown here is derived from an EMBL/GenBank/DDBJ whole genome shotgun (WGS) entry which is preliminary data.</text>
</comment>
<dbReference type="Pfam" id="PF00034">
    <property type="entry name" value="Cytochrom_C"/>
    <property type="match status" value="1"/>
</dbReference>
<dbReference type="InterPro" id="IPR036909">
    <property type="entry name" value="Cyt_c-like_dom_sf"/>
</dbReference>
<dbReference type="InterPro" id="IPR009056">
    <property type="entry name" value="Cyt_c-like_dom"/>
</dbReference>
<dbReference type="Gene3D" id="1.10.760.10">
    <property type="entry name" value="Cytochrome c-like domain"/>
    <property type="match status" value="1"/>
</dbReference>
<keyword evidence="10" id="KW-1185">Reference proteome</keyword>
<feature type="signal peptide" evidence="7">
    <location>
        <begin position="1"/>
        <end position="21"/>
    </location>
</feature>
<evidence type="ECO:0000256" key="3">
    <source>
        <dbReference type="ARBA" id="ARBA00022723"/>
    </source>
</evidence>
<feature type="chain" id="PRO_5016298207" evidence="7">
    <location>
        <begin position="22"/>
        <end position="116"/>
    </location>
</feature>
<evidence type="ECO:0000256" key="5">
    <source>
        <dbReference type="ARBA" id="ARBA00023004"/>
    </source>
</evidence>
<dbReference type="GO" id="GO:0009055">
    <property type="term" value="F:electron transfer activity"/>
    <property type="evidence" value="ECO:0007669"/>
    <property type="project" value="InterPro"/>
</dbReference>
<evidence type="ECO:0000313" key="10">
    <source>
        <dbReference type="Proteomes" id="UP000249842"/>
    </source>
</evidence>
<dbReference type="PANTHER" id="PTHR11961">
    <property type="entry name" value="CYTOCHROME C"/>
    <property type="match status" value="1"/>
</dbReference>
<dbReference type="Proteomes" id="UP000249842">
    <property type="component" value="Unassembled WGS sequence"/>
</dbReference>
<evidence type="ECO:0000256" key="7">
    <source>
        <dbReference type="SAM" id="SignalP"/>
    </source>
</evidence>
<dbReference type="GO" id="GO:0020037">
    <property type="term" value="F:heme binding"/>
    <property type="evidence" value="ECO:0007669"/>
    <property type="project" value="InterPro"/>
</dbReference>